<evidence type="ECO:0000256" key="1">
    <source>
        <dbReference type="SAM" id="MobiDB-lite"/>
    </source>
</evidence>
<dbReference type="InterPro" id="IPR036866">
    <property type="entry name" value="RibonucZ/Hydroxyglut_hydro"/>
</dbReference>
<dbReference type="HOGENOM" id="CLU_964527_0_0_1"/>
<dbReference type="PaxDb" id="2903-EOD20452"/>
<name>A0A0D3JAB7_EMIH1</name>
<dbReference type="PANTHER" id="PTHR46018">
    <property type="entry name" value="ZINC PHOSPHODIESTERASE ELAC PROTEIN 1"/>
    <property type="match status" value="1"/>
</dbReference>
<dbReference type="Pfam" id="PF23023">
    <property type="entry name" value="Anti-Pycsar_Apyc1"/>
    <property type="match status" value="1"/>
</dbReference>
<keyword evidence="3" id="KW-1185">Reference proteome</keyword>
<dbReference type="STRING" id="2903.R1CDH8"/>
<dbReference type="eggNOG" id="KOG2121">
    <property type="taxonomic scope" value="Eukaryota"/>
</dbReference>
<dbReference type="GO" id="GO:0042781">
    <property type="term" value="F:3'-tRNA processing endoribonuclease activity"/>
    <property type="evidence" value="ECO:0007669"/>
    <property type="project" value="TreeGrafter"/>
</dbReference>
<protein>
    <recommendedName>
        <fullName evidence="4">Metallo-beta-lactamase domain-containing protein</fullName>
    </recommendedName>
</protein>
<dbReference type="SUPFAM" id="SSF56281">
    <property type="entry name" value="Metallo-hydrolase/oxidoreductase"/>
    <property type="match status" value="1"/>
</dbReference>
<dbReference type="Gene3D" id="3.60.15.10">
    <property type="entry name" value="Ribonuclease Z/Hydroxyacylglutathione hydrolase-like"/>
    <property type="match status" value="1"/>
</dbReference>
<dbReference type="Proteomes" id="UP000013827">
    <property type="component" value="Unassembled WGS sequence"/>
</dbReference>
<dbReference type="PANTHER" id="PTHR46018:SF2">
    <property type="entry name" value="ZINC PHOSPHODIESTERASE ELAC PROTEIN 1"/>
    <property type="match status" value="1"/>
</dbReference>
<evidence type="ECO:0000313" key="2">
    <source>
        <dbReference type="EnsemblProtists" id="EOD20452"/>
    </source>
</evidence>
<evidence type="ECO:0008006" key="4">
    <source>
        <dbReference type="Google" id="ProtNLM"/>
    </source>
</evidence>
<dbReference type="GO" id="GO:0005634">
    <property type="term" value="C:nucleus"/>
    <property type="evidence" value="ECO:0007669"/>
    <property type="project" value="TreeGrafter"/>
</dbReference>
<feature type="compositionally biased region" description="Basic and acidic residues" evidence="1">
    <location>
        <begin position="50"/>
        <end position="71"/>
    </location>
</feature>
<feature type="region of interest" description="Disordered" evidence="1">
    <location>
        <begin position="34"/>
        <end position="71"/>
    </location>
</feature>
<proteinExistence type="predicted"/>
<dbReference type="EnsemblProtists" id="EOD20452">
    <property type="protein sequence ID" value="EOD20452"/>
    <property type="gene ID" value="EMIHUDRAFT_208303"/>
</dbReference>
<dbReference type="GeneID" id="17265999"/>
<dbReference type="RefSeq" id="XP_005772881.1">
    <property type="nucleotide sequence ID" value="XM_005772824.1"/>
</dbReference>
<reference evidence="3" key="1">
    <citation type="journal article" date="2013" name="Nature">
        <title>Pan genome of the phytoplankton Emiliania underpins its global distribution.</title>
        <authorList>
            <person name="Read B.A."/>
            <person name="Kegel J."/>
            <person name="Klute M.J."/>
            <person name="Kuo A."/>
            <person name="Lefebvre S.C."/>
            <person name="Maumus F."/>
            <person name="Mayer C."/>
            <person name="Miller J."/>
            <person name="Monier A."/>
            <person name="Salamov A."/>
            <person name="Young J."/>
            <person name="Aguilar M."/>
            <person name="Claverie J.M."/>
            <person name="Frickenhaus S."/>
            <person name="Gonzalez K."/>
            <person name="Herman E.K."/>
            <person name="Lin Y.C."/>
            <person name="Napier J."/>
            <person name="Ogata H."/>
            <person name="Sarno A.F."/>
            <person name="Shmutz J."/>
            <person name="Schroeder D."/>
            <person name="de Vargas C."/>
            <person name="Verret F."/>
            <person name="von Dassow P."/>
            <person name="Valentin K."/>
            <person name="Van de Peer Y."/>
            <person name="Wheeler G."/>
            <person name="Dacks J.B."/>
            <person name="Delwiche C.F."/>
            <person name="Dyhrman S.T."/>
            <person name="Glockner G."/>
            <person name="John U."/>
            <person name="Richards T."/>
            <person name="Worden A.Z."/>
            <person name="Zhang X."/>
            <person name="Grigoriev I.V."/>
            <person name="Allen A.E."/>
            <person name="Bidle K."/>
            <person name="Borodovsky M."/>
            <person name="Bowler C."/>
            <person name="Brownlee C."/>
            <person name="Cock J.M."/>
            <person name="Elias M."/>
            <person name="Gladyshev V.N."/>
            <person name="Groth M."/>
            <person name="Guda C."/>
            <person name="Hadaegh A."/>
            <person name="Iglesias-Rodriguez M.D."/>
            <person name="Jenkins J."/>
            <person name="Jones B.M."/>
            <person name="Lawson T."/>
            <person name="Leese F."/>
            <person name="Lindquist E."/>
            <person name="Lobanov A."/>
            <person name="Lomsadze A."/>
            <person name="Malik S.B."/>
            <person name="Marsh M.E."/>
            <person name="Mackinder L."/>
            <person name="Mock T."/>
            <person name="Mueller-Roeber B."/>
            <person name="Pagarete A."/>
            <person name="Parker M."/>
            <person name="Probert I."/>
            <person name="Quesneville H."/>
            <person name="Raines C."/>
            <person name="Rensing S.A."/>
            <person name="Riano-Pachon D.M."/>
            <person name="Richier S."/>
            <person name="Rokitta S."/>
            <person name="Shiraiwa Y."/>
            <person name="Soanes D.M."/>
            <person name="van der Giezen M."/>
            <person name="Wahlund T.M."/>
            <person name="Williams B."/>
            <person name="Wilson W."/>
            <person name="Wolfe G."/>
            <person name="Wurch L.L."/>
        </authorList>
    </citation>
    <scope>NUCLEOTIDE SEQUENCE</scope>
</reference>
<evidence type="ECO:0000313" key="3">
    <source>
        <dbReference type="Proteomes" id="UP000013827"/>
    </source>
</evidence>
<reference evidence="2" key="2">
    <citation type="submission" date="2024-10" db="UniProtKB">
        <authorList>
            <consortium name="EnsemblProtists"/>
        </authorList>
    </citation>
    <scope>IDENTIFICATION</scope>
</reference>
<sequence>MPGASMLLLRARCALPFHARCALPFRSAFRCAHSGRRRGSAPPAPQPFRRGGDRRTADKLRASQKLPHRERPINNQDIGELNLVFLGTASAQATTSRAQQSVALRVQNETWLFDCGGQTQMQMLRAGIAPLSVTRIFISHMHGDHVFGLPAVIAMCANSSMQQVHELHGLEALQQPKHVPAVLSGVPPLHGEVLAPPLWPEEDGAWSVPHPTAHGGRAAPRAPKMRIRAVEMDHTVPTAHGVEKRLLGNFKLGTPIELPTGELLQPSDFMDPPTSRRIGQLCDAARRAQ</sequence>
<accession>A0A0D3JAB7</accession>
<dbReference type="KEGG" id="ehx:EMIHUDRAFT_208303"/>
<organism evidence="2 3">
    <name type="scientific">Emiliania huxleyi (strain CCMP1516)</name>
    <dbReference type="NCBI Taxonomy" id="280463"/>
    <lineage>
        <taxon>Eukaryota</taxon>
        <taxon>Haptista</taxon>
        <taxon>Haptophyta</taxon>
        <taxon>Prymnesiophyceae</taxon>
        <taxon>Isochrysidales</taxon>
        <taxon>Noelaerhabdaceae</taxon>
        <taxon>Emiliania</taxon>
    </lineage>
</organism>
<dbReference type="AlphaFoldDB" id="A0A0D3JAB7"/>